<comment type="caution">
    <text evidence="2">The sequence shown here is derived from an EMBL/GenBank/DDBJ whole genome shotgun (WGS) entry which is preliminary data.</text>
</comment>
<name>A0A8H7ZSM4_9FUNG</name>
<evidence type="ECO:0000313" key="3">
    <source>
        <dbReference type="Proteomes" id="UP000673691"/>
    </source>
</evidence>
<proteinExistence type="predicted"/>
<evidence type="ECO:0000313" key="2">
    <source>
        <dbReference type="EMBL" id="KAG5458771.1"/>
    </source>
</evidence>
<evidence type="ECO:0000256" key="1">
    <source>
        <dbReference type="SAM" id="MobiDB-lite"/>
    </source>
</evidence>
<reference evidence="2 3" key="1">
    <citation type="journal article" name="Sci. Rep.">
        <title>Genome-scale phylogenetic analyses confirm Olpidium as the closest living zoosporic fungus to the non-flagellated, terrestrial fungi.</title>
        <authorList>
            <person name="Chang Y."/>
            <person name="Rochon D."/>
            <person name="Sekimoto S."/>
            <person name="Wang Y."/>
            <person name="Chovatia M."/>
            <person name="Sandor L."/>
            <person name="Salamov A."/>
            <person name="Grigoriev I.V."/>
            <person name="Stajich J.E."/>
            <person name="Spatafora J.W."/>
        </authorList>
    </citation>
    <scope>NUCLEOTIDE SEQUENCE [LARGE SCALE GENOMIC DNA]</scope>
    <source>
        <strain evidence="2">S191</strain>
    </source>
</reference>
<organism evidence="2 3">
    <name type="scientific">Olpidium bornovanus</name>
    <dbReference type="NCBI Taxonomy" id="278681"/>
    <lineage>
        <taxon>Eukaryota</taxon>
        <taxon>Fungi</taxon>
        <taxon>Fungi incertae sedis</taxon>
        <taxon>Olpidiomycota</taxon>
        <taxon>Olpidiomycotina</taxon>
        <taxon>Olpidiomycetes</taxon>
        <taxon>Olpidiales</taxon>
        <taxon>Olpidiaceae</taxon>
        <taxon>Olpidium</taxon>
    </lineage>
</organism>
<accession>A0A8H7ZSM4</accession>
<sequence length="130" mass="14310">MPADPGRPNAAPAVAPVVTAPSANGIGVRAQQQQQQQQQHYRQRPARALRTRNQGQRRRRKCLLRRTRPAGGDHLPRAPGLSERGGGRVLARTLTRCFRCAVLPAQHWSKFPPTSSSRLRTPLLVATTNA</sequence>
<dbReference type="EMBL" id="JAEFCI010007948">
    <property type="protein sequence ID" value="KAG5458771.1"/>
    <property type="molecule type" value="Genomic_DNA"/>
</dbReference>
<dbReference type="Proteomes" id="UP000673691">
    <property type="component" value="Unassembled WGS sequence"/>
</dbReference>
<feature type="compositionally biased region" description="Basic residues" evidence="1">
    <location>
        <begin position="41"/>
        <end position="68"/>
    </location>
</feature>
<protein>
    <submittedName>
        <fullName evidence="2">Uncharacterized protein</fullName>
    </submittedName>
</protein>
<keyword evidence="3" id="KW-1185">Reference proteome</keyword>
<feature type="region of interest" description="Disordered" evidence="1">
    <location>
        <begin position="26"/>
        <end position="86"/>
    </location>
</feature>
<dbReference type="AlphaFoldDB" id="A0A8H7ZSM4"/>
<gene>
    <name evidence="2" type="ORF">BJ554DRAFT_949</name>
</gene>